<dbReference type="InterPro" id="IPR002528">
    <property type="entry name" value="MATE_fam"/>
</dbReference>
<dbReference type="GO" id="GO:0005886">
    <property type="term" value="C:plasma membrane"/>
    <property type="evidence" value="ECO:0007669"/>
    <property type="project" value="UniProtKB-SubCell"/>
</dbReference>
<keyword evidence="3 6" id="KW-0812">Transmembrane</keyword>
<proteinExistence type="predicted"/>
<protein>
    <recommendedName>
        <fullName evidence="9">Na+-driven multidrug efflux pump</fullName>
    </recommendedName>
</protein>
<reference evidence="7 8" key="1">
    <citation type="submission" date="2020-06" db="EMBL/GenBank/DDBJ databases">
        <title>Draft genome sequence of Candidatus Phytoplasma pruni (X-disease group, subgroup 16SrIII-B) strain ChTDIII from Argentina.</title>
        <authorList>
            <person name="Fernandez F.D."/>
            <person name="Zuebert C."/>
            <person name="Huettel B."/>
            <person name="Kube M."/>
            <person name="Conci L.R."/>
        </authorList>
    </citation>
    <scope>NUCLEOTIDE SEQUENCE [LARGE SCALE GENOMIC DNA]</scope>
    <source>
        <strain evidence="7 8">ChTDIII</strain>
    </source>
</reference>
<dbReference type="PANTHER" id="PTHR43823:SF3">
    <property type="entry name" value="MULTIDRUG EXPORT PROTEIN MEPA"/>
    <property type="match status" value="1"/>
</dbReference>
<sequence length="473" mass="56011">MNDLEKKTQKMKETNIWKFILFSSFPMMIYLVFNNISNNIDLFFLKNKFGLKEISMFSQINGAKKIIFTFVFSISIAGISLIAREYSLKNFEKMHKLSNFFLVFSFFFVIFVLSFFMYFREPFLKLLNINKDFIENEYGRSYFLLSLSSLVFVTINMIILGFERIQKHNSKVFFLNLFNFFLKIFISYFLCVCITPDGELSSKKELQKYVFYVSLSTLISDFLLTVISLFIIFNKKNLFRINLKKASFDKNFLKKLFQLFLSIFSIRISNILTKVILNFSIINNTNDGVIAVATYSLVSFFIGIIYNIEISFEETQSFLVNKNIEKNNFHETFQILKKTLTFVIIIAFMTLLFICFQWESIFNFLNKNKNNNNIEEIRGIFQTLIYFDFFSSLISVFNLLIMSFLLSYKRIYSVLFLNFLKMFLIGFVFFILKKSFNDFSSHQLLGMSLLLNNIVIFSITLVFFFSIYKKTKD</sequence>
<evidence type="ECO:0000313" key="7">
    <source>
        <dbReference type="EMBL" id="NWN45662.1"/>
    </source>
</evidence>
<evidence type="ECO:0000313" key="8">
    <source>
        <dbReference type="Proteomes" id="UP000568109"/>
    </source>
</evidence>
<dbReference type="GO" id="GO:0042910">
    <property type="term" value="F:xenobiotic transmembrane transporter activity"/>
    <property type="evidence" value="ECO:0007669"/>
    <property type="project" value="InterPro"/>
</dbReference>
<feature type="transmembrane region" description="Helical" evidence="6">
    <location>
        <begin position="139"/>
        <end position="160"/>
    </location>
</feature>
<evidence type="ECO:0008006" key="9">
    <source>
        <dbReference type="Google" id="ProtNLM"/>
    </source>
</evidence>
<dbReference type="AlphaFoldDB" id="A0A851H9P9"/>
<dbReference type="PANTHER" id="PTHR43823">
    <property type="entry name" value="SPORULATION PROTEIN YKVU"/>
    <property type="match status" value="1"/>
</dbReference>
<dbReference type="Proteomes" id="UP000568109">
    <property type="component" value="Unassembled WGS sequence"/>
</dbReference>
<evidence type="ECO:0000256" key="2">
    <source>
        <dbReference type="ARBA" id="ARBA00022475"/>
    </source>
</evidence>
<keyword evidence="4 6" id="KW-1133">Transmembrane helix</keyword>
<feature type="transmembrane region" description="Helical" evidence="6">
    <location>
        <begin position="210"/>
        <end position="235"/>
    </location>
</feature>
<keyword evidence="5 6" id="KW-0472">Membrane</keyword>
<evidence type="ECO:0000256" key="1">
    <source>
        <dbReference type="ARBA" id="ARBA00004651"/>
    </source>
</evidence>
<evidence type="ECO:0000256" key="3">
    <source>
        <dbReference type="ARBA" id="ARBA00022692"/>
    </source>
</evidence>
<feature type="transmembrane region" description="Helical" evidence="6">
    <location>
        <begin position="412"/>
        <end position="432"/>
    </location>
</feature>
<keyword evidence="8" id="KW-1185">Reference proteome</keyword>
<dbReference type="Pfam" id="PF01554">
    <property type="entry name" value="MatE"/>
    <property type="match status" value="1"/>
</dbReference>
<feature type="transmembrane region" description="Helical" evidence="6">
    <location>
        <begin position="16"/>
        <end position="33"/>
    </location>
</feature>
<comment type="caution">
    <text evidence="7">The sequence shown here is derived from an EMBL/GenBank/DDBJ whole genome shotgun (WGS) entry which is preliminary data.</text>
</comment>
<feature type="transmembrane region" description="Helical" evidence="6">
    <location>
        <begin position="340"/>
        <end position="359"/>
    </location>
</feature>
<name>A0A851H9P9_9MOLU</name>
<evidence type="ECO:0000256" key="6">
    <source>
        <dbReference type="SAM" id="Phobius"/>
    </source>
</evidence>
<feature type="transmembrane region" description="Helical" evidence="6">
    <location>
        <begin position="256"/>
        <end position="277"/>
    </location>
</feature>
<dbReference type="InterPro" id="IPR051327">
    <property type="entry name" value="MATE_MepA_subfamily"/>
</dbReference>
<gene>
    <name evidence="7" type="ORF">HR065_01005</name>
</gene>
<feature type="transmembrane region" description="Helical" evidence="6">
    <location>
        <begin position="172"/>
        <end position="190"/>
    </location>
</feature>
<feature type="transmembrane region" description="Helical" evidence="6">
    <location>
        <begin position="289"/>
        <end position="308"/>
    </location>
</feature>
<dbReference type="EMBL" id="JABUOH010000029">
    <property type="protein sequence ID" value="NWN45662.1"/>
    <property type="molecule type" value="Genomic_DNA"/>
</dbReference>
<feature type="transmembrane region" description="Helical" evidence="6">
    <location>
        <begin position="99"/>
        <end position="119"/>
    </location>
</feature>
<feature type="transmembrane region" description="Helical" evidence="6">
    <location>
        <begin position="66"/>
        <end position="87"/>
    </location>
</feature>
<comment type="subcellular location">
    <subcellularLocation>
        <location evidence="1">Cell membrane</location>
        <topology evidence="1">Multi-pass membrane protein</topology>
    </subcellularLocation>
</comment>
<keyword evidence="2" id="KW-1003">Cell membrane</keyword>
<dbReference type="RefSeq" id="WP_178734063.1">
    <property type="nucleotide sequence ID" value="NZ_JABUOH010000029.1"/>
</dbReference>
<dbReference type="GO" id="GO:0015297">
    <property type="term" value="F:antiporter activity"/>
    <property type="evidence" value="ECO:0007669"/>
    <property type="project" value="InterPro"/>
</dbReference>
<organism evidence="7 8">
    <name type="scientific">Candidatus Phytoplasma pruni</name>
    <dbReference type="NCBI Taxonomy" id="479893"/>
    <lineage>
        <taxon>Bacteria</taxon>
        <taxon>Bacillati</taxon>
        <taxon>Mycoplasmatota</taxon>
        <taxon>Mollicutes</taxon>
        <taxon>Acholeplasmatales</taxon>
        <taxon>Acholeplasmataceae</taxon>
        <taxon>Candidatus Phytoplasma</taxon>
        <taxon>16SrIII (X-disease group)</taxon>
    </lineage>
</organism>
<evidence type="ECO:0000256" key="4">
    <source>
        <dbReference type="ARBA" id="ARBA00022989"/>
    </source>
</evidence>
<accession>A0A851H9P9</accession>
<evidence type="ECO:0000256" key="5">
    <source>
        <dbReference type="ARBA" id="ARBA00023136"/>
    </source>
</evidence>
<feature type="transmembrane region" description="Helical" evidence="6">
    <location>
        <begin position="379"/>
        <end position="400"/>
    </location>
</feature>
<feature type="transmembrane region" description="Helical" evidence="6">
    <location>
        <begin position="444"/>
        <end position="468"/>
    </location>
</feature>